<dbReference type="Pfam" id="PF01063">
    <property type="entry name" value="Aminotran_4"/>
    <property type="match status" value="1"/>
</dbReference>
<dbReference type="GO" id="GO:0009099">
    <property type="term" value="P:L-valine biosynthetic process"/>
    <property type="evidence" value="ECO:0007669"/>
    <property type="project" value="TreeGrafter"/>
</dbReference>
<accession>A0AA88YBM6</accession>
<keyword evidence="5 10" id="KW-0808">Transferase</keyword>
<comment type="catalytic activity">
    <reaction evidence="10">
        <text>L-valine + 2-oxoglutarate = 3-methyl-2-oxobutanoate + L-glutamate</text>
        <dbReference type="Rhea" id="RHEA:24813"/>
        <dbReference type="ChEBI" id="CHEBI:11851"/>
        <dbReference type="ChEBI" id="CHEBI:16810"/>
        <dbReference type="ChEBI" id="CHEBI:29985"/>
        <dbReference type="ChEBI" id="CHEBI:57762"/>
        <dbReference type="EC" id="2.6.1.42"/>
    </reaction>
</comment>
<protein>
    <recommendedName>
        <fullName evidence="10">Branched-chain-amino-acid aminotransferase</fullName>
        <ecNumber evidence="10">2.6.1.42</ecNumber>
    </recommendedName>
</protein>
<evidence type="ECO:0000256" key="1">
    <source>
        <dbReference type="ARBA" id="ARBA00001933"/>
    </source>
</evidence>
<evidence type="ECO:0000256" key="7">
    <source>
        <dbReference type="ARBA" id="ARBA00023304"/>
    </source>
</evidence>
<dbReference type="InterPro" id="IPR005786">
    <property type="entry name" value="B_amino_transII"/>
</dbReference>
<dbReference type="SUPFAM" id="SSF56752">
    <property type="entry name" value="D-aminoacid aminotransferase-like PLP-dependent enzymes"/>
    <property type="match status" value="1"/>
</dbReference>
<evidence type="ECO:0000256" key="3">
    <source>
        <dbReference type="ARBA" id="ARBA00022576"/>
    </source>
</evidence>
<comment type="catalytic activity">
    <reaction evidence="10">
        <text>L-isoleucine + 2-oxoglutarate = (S)-3-methyl-2-oxopentanoate + L-glutamate</text>
        <dbReference type="Rhea" id="RHEA:24801"/>
        <dbReference type="ChEBI" id="CHEBI:16810"/>
        <dbReference type="ChEBI" id="CHEBI:29985"/>
        <dbReference type="ChEBI" id="CHEBI:35146"/>
        <dbReference type="ChEBI" id="CHEBI:58045"/>
        <dbReference type="EC" id="2.6.1.42"/>
    </reaction>
</comment>
<dbReference type="AlphaFoldDB" id="A0AA88YBM6"/>
<dbReference type="InterPro" id="IPR036038">
    <property type="entry name" value="Aminotransferase-like"/>
</dbReference>
<evidence type="ECO:0000313" key="12">
    <source>
        <dbReference type="Proteomes" id="UP001186944"/>
    </source>
</evidence>
<dbReference type="GO" id="GO:0004084">
    <property type="term" value="F:branched-chain-amino-acid transaminase activity"/>
    <property type="evidence" value="ECO:0007669"/>
    <property type="project" value="UniProtKB-EC"/>
</dbReference>
<keyword evidence="4 10" id="KW-0028">Amino-acid biosynthesis</keyword>
<dbReference type="InterPro" id="IPR033939">
    <property type="entry name" value="BCAT_family"/>
</dbReference>
<comment type="similarity">
    <text evidence="2 8">Belongs to the class-IV pyridoxal-phosphate-dependent aminotransferase family.</text>
</comment>
<dbReference type="GO" id="GO:0009098">
    <property type="term" value="P:L-leucine biosynthetic process"/>
    <property type="evidence" value="ECO:0007669"/>
    <property type="project" value="TreeGrafter"/>
</dbReference>
<comment type="catalytic activity">
    <reaction evidence="10">
        <text>L-leucine + 2-oxoglutarate = 4-methyl-2-oxopentanoate + L-glutamate</text>
        <dbReference type="Rhea" id="RHEA:18321"/>
        <dbReference type="ChEBI" id="CHEBI:16810"/>
        <dbReference type="ChEBI" id="CHEBI:17865"/>
        <dbReference type="ChEBI" id="CHEBI:29985"/>
        <dbReference type="ChEBI" id="CHEBI:57427"/>
        <dbReference type="EC" id="2.6.1.42"/>
    </reaction>
</comment>
<gene>
    <name evidence="11" type="ORF">FSP39_010377</name>
</gene>
<dbReference type="GO" id="GO:0005739">
    <property type="term" value="C:mitochondrion"/>
    <property type="evidence" value="ECO:0007669"/>
    <property type="project" value="TreeGrafter"/>
</dbReference>
<dbReference type="CDD" id="cd01557">
    <property type="entry name" value="BCAT_beta_family"/>
    <property type="match status" value="1"/>
</dbReference>
<keyword evidence="7 10" id="KW-0100">Branched-chain amino acid biosynthesis</keyword>
<keyword evidence="6 9" id="KW-0663">Pyridoxal phosphate</keyword>
<keyword evidence="3 10" id="KW-0032">Aminotransferase</keyword>
<dbReference type="InterPro" id="IPR001544">
    <property type="entry name" value="Aminotrans_IV"/>
</dbReference>
<evidence type="ECO:0000256" key="5">
    <source>
        <dbReference type="ARBA" id="ARBA00022679"/>
    </source>
</evidence>
<dbReference type="InterPro" id="IPR043131">
    <property type="entry name" value="BCAT-like_N"/>
</dbReference>
<proteinExistence type="inferred from homology"/>
<dbReference type="EMBL" id="VSWD01000005">
    <property type="protein sequence ID" value="KAK3102307.1"/>
    <property type="molecule type" value="Genomic_DNA"/>
</dbReference>
<evidence type="ECO:0000256" key="10">
    <source>
        <dbReference type="RuleBase" id="RU004517"/>
    </source>
</evidence>
<dbReference type="PANTHER" id="PTHR11825">
    <property type="entry name" value="SUBGROUP IIII AMINOTRANSFERASE"/>
    <property type="match status" value="1"/>
</dbReference>
<evidence type="ECO:0000256" key="2">
    <source>
        <dbReference type="ARBA" id="ARBA00009320"/>
    </source>
</evidence>
<dbReference type="Gene3D" id="3.30.470.10">
    <property type="match status" value="1"/>
</dbReference>
<name>A0AA88YBM6_PINIB</name>
<evidence type="ECO:0000256" key="4">
    <source>
        <dbReference type="ARBA" id="ARBA00022605"/>
    </source>
</evidence>
<sequence>MACVQQSVLCWLKRAQDQSHEKSDQLSDMTEHQDQVFNEAYHGVPSSRLTSVQRWGKLWYKTSLLCGITRVTRRHLPPLCRHSSTAASFKAQDLHVTQTDQKTQLPDFNNLKFGQTFSDHILEVEWSIKRGWGKPSITPMHNLSLHPASKVLHYAVELFEGMKAYKGEDGKIRMFRPLENMIRMNSTAQRSCLPTFDGEELIECMKTLISIDKDWVPDSRTSSLYIRPTMIGTEPQLGVSRPESALLFVIIGPVGAYYPTGLKPVTLLADPKYVRAWPGGSGQYKMGANYGPTLSVGQDAEKQGCQQVLWLYGEDQQVTEVGAMNIFMYWINEQGEKELITAPLNGLILPGITRKSLLELARGWGEYKVSEREYTMGDIVKGLKENRVKELFGAGTACVVCPVEKILYNNEMLQIPTMSEGAPVAMKFYNTLLDIQSRPGYDEELFHKNNPKPLKAVWPDCNAPVLVNDITVL</sequence>
<dbReference type="InterPro" id="IPR018300">
    <property type="entry name" value="Aminotrans_IV_CS"/>
</dbReference>
<dbReference type="FunFam" id="3.30.470.10:FF:000002">
    <property type="entry name" value="Branched-chain-amino-acid aminotransferase"/>
    <property type="match status" value="1"/>
</dbReference>
<evidence type="ECO:0000256" key="8">
    <source>
        <dbReference type="RuleBase" id="RU004106"/>
    </source>
</evidence>
<dbReference type="PANTHER" id="PTHR11825:SF44">
    <property type="entry name" value="BRANCHED-CHAIN-AMINO-ACID AMINOTRANSFERASE"/>
    <property type="match status" value="1"/>
</dbReference>
<comment type="cofactor">
    <cofactor evidence="1 9">
        <name>pyridoxal 5'-phosphate</name>
        <dbReference type="ChEBI" id="CHEBI:597326"/>
    </cofactor>
</comment>
<reference evidence="11" key="1">
    <citation type="submission" date="2019-08" db="EMBL/GenBank/DDBJ databases">
        <title>The improved chromosome-level genome for the pearl oyster Pinctada fucata martensii using PacBio sequencing and Hi-C.</title>
        <authorList>
            <person name="Zheng Z."/>
        </authorList>
    </citation>
    <scope>NUCLEOTIDE SEQUENCE</scope>
    <source>
        <strain evidence="11">ZZ-2019</strain>
        <tissue evidence="11">Adductor muscle</tissue>
    </source>
</reference>
<dbReference type="PROSITE" id="PS00770">
    <property type="entry name" value="AA_TRANSFER_CLASS_4"/>
    <property type="match status" value="1"/>
</dbReference>
<dbReference type="Proteomes" id="UP001186944">
    <property type="component" value="Unassembled WGS sequence"/>
</dbReference>
<dbReference type="Gene3D" id="3.20.10.10">
    <property type="entry name" value="D-amino Acid Aminotransferase, subunit A, domain 2"/>
    <property type="match status" value="1"/>
</dbReference>
<keyword evidence="12" id="KW-1185">Reference proteome</keyword>
<dbReference type="NCBIfam" id="TIGR01123">
    <property type="entry name" value="ilvE_II"/>
    <property type="match status" value="1"/>
</dbReference>
<evidence type="ECO:0000256" key="6">
    <source>
        <dbReference type="ARBA" id="ARBA00022898"/>
    </source>
</evidence>
<dbReference type="NCBIfam" id="NF009897">
    <property type="entry name" value="PRK13357.1"/>
    <property type="match status" value="1"/>
</dbReference>
<evidence type="ECO:0000256" key="9">
    <source>
        <dbReference type="RuleBase" id="RU004516"/>
    </source>
</evidence>
<comment type="caution">
    <text evidence="11">The sequence shown here is derived from an EMBL/GenBank/DDBJ whole genome shotgun (WGS) entry which is preliminary data.</text>
</comment>
<evidence type="ECO:0000313" key="11">
    <source>
        <dbReference type="EMBL" id="KAK3102307.1"/>
    </source>
</evidence>
<dbReference type="EC" id="2.6.1.42" evidence="10"/>
<organism evidence="11 12">
    <name type="scientific">Pinctada imbricata</name>
    <name type="common">Atlantic pearl-oyster</name>
    <name type="synonym">Pinctada martensii</name>
    <dbReference type="NCBI Taxonomy" id="66713"/>
    <lineage>
        <taxon>Eukaryota</taxon>
        <taxon>Metazoa</taxon>
        <taxon>Spiralia</taxon>
        <taxon>Lophotrochozoa</taxon>
        <taxon>Mollusca</taxon>
        <taxon>Bivalvia</taxon>
        <taxon>Autobranchia</taxon>
        <taxon>Pteriomorphia</taxon>
        <taxon>Pterioida</taxon>
        <taxon>Pterioidea</taxon>
        <taxon>Pteriidae</taxon>
        <taxon>Pinctada</taxon>
    </lineage>
</organism>
<dbReference type="FunFam" id="3.20.10.10:FF:000007">
    <property type="entry name" value="Branched-chain-amino-acid aminotransferase, mitochondrial"/>
    <property type="match status" value="1"/>
</dbReference>
<dbReference type="InterPro" id="IPR043132">
    <property type="entry name" value="BCAT-like_C"/>
</dbReference>